<protein>
    <submittedName>
        <fullName evidence="2">Uncharacterized protein</fullName>
    </submittedName>
</protein>
<accession>G4YV71</accession>
<dbReference type="KEGG" id="psoj:PHYSODRAFT_325493"/>
<dbReference type="RefSeq" id="XP_009519658.1">
    <property type="nucleotide sequence ID" value="XM_009521363.1"/>
</dbReference>
<dbReference type="Proteomes" id="UP000002640">
    <property type="component" value="Unassembled WGS sequence"/>
</dbReference>
<evidence type="ECO:0000313" key="3">
    <source>
        <dbReference type="Proteomes" id="UP000002640"/>
    </source>
</evidence>
<dbReference type="AlphaFoldDB" id="G4YV71"/>
<dbReference type="InParanoid" id="G4YV71"/>
<sequence length="107" mass="11597">MELLRDRKHKPVQFRVRRSSRLDSSCKVPTTRLAPARGISGDDKVSARGESKTSSAEGKVSTCNQATCKSTNHGECKTSAVVEGKYKCSGVVIEANRKHASVEGKYA</sequence>
<organism evidence="2 3">
    <name type="scientific">Phytophthora sojae (strain P6497)</name>
    <name type="common">Soybean stem and root rot agent</name>
    <name type="synonym">Phytophthora megasperma f. sp. glycines</name>
    <dbReference type="NCBI Taxonomy" id="1094619"/>
    <lineage>
        <taxon>Eukaryota</taxon>
        <taxon>Sar</taxon>
        <taxon>Stramenopiles</taxon>
        <taxon>Oomycota</taxon>
        <taxon>Peronosporomycetes</taxon>
        <taxon>Peronosporales</taxon>
        <taxon>Peronosporaceae</taxon>
        <taxon>Phytophthora</taxon>
    </lineage>
</organism>
<proteinExistence type="predicted"/>
<dbReference type="GeneID" id="20645263"/>
<gene>
    <name evidence="2" type="ORF">PHYSODRAFT_325493</name>
</gene>
<reference evidence="2 3" key="1">
    <citation type="journal article" date="2006" name="Science">
        <title>Phytophthora genome sequences uncover evolutionary origins and mechanisms of pathogenesis.</title>
        <authorList>
            <person name="Tyler B.M."/>
            <person name="Tripathy S."/>
            <person name="Zhang X."/>
            <person name="Dehal P."/>
            <person name="Jiang R.H."/>
            <person name="Aerts A."/>
            <person name="Arredondo F.D."/>
            <person name="Baxter L."/>
            <person name="Bensasson D."/>
            <person name="Beynon J.L."/>
            <person name="Chapman J."/>
            <person name="Damasceno C.M."/>
            <person name="Dorrance A.E."/>
            <person name="Dou D."/>
            <person name="Dickerman A.W."/>
            <person name="Dubchak I.L."/>
            <person name="Garbelotto M."/>
            <person name="Gijzen M."/>
            <person name="Gordon S.G."/>
            <person name="Govers F."/>
            <person name="Grunwald N.J."/>
            <person name="Huang W."/>
            <person name="Ivors K.L."/>
            <person name="Jones R.W."/>
            <person name="Kamoun S."/>
            <person name="Krampis K."/>
            <person name="Lamour K.H."/>
            <person name="Lee M.K."/>
            <person name="McDonald W.H."/>
            <person name="Medina M."/>
            <person name="Meijer H.J."/>
            <person name="Nordberg E.K."/>
            <person name="Maclean D.J."/>
            <person name="Ospina-Giraldo M.D."/>
            <person name="Morris P.F."/>
            <person name="Phuntumart V."/>
            <person name="Putnam N.H."/>
            <person name="Rash S."/>
            <person name="Rose J.K."/>
            <person name="Sakihama Y."/>
            <person name="Salamov A.A."/>
            <person name="Savidor A."/>
            <person name="Scheuring C.F."/>
            <person name="Smith B.M."/>
            <person name="Sobral B.W."/>
            <person name="Terry A."/>
            <person name="Torto-Alalibo T.A."/>
            <person name="Win J."/>
            <person name="Xu Z."/>
            <person name="Zhang H."/>
            <person name="Grigoriev I.V."/>
            <person name="Rokhsar D.S."/>
            <person name="Boore J.L."/>
        </authorList>
    </citation>
    <scope>NUCLEOTIDE SEQUENCE [LARGE SCALE GENOMIC DNA]</scope>
    <source>
        <strain evidence="2 3">P6497</strain>
    </source>
</reference>
<keyword evidence="3" id="KW-1185">Reference proteome</keyword>
<feature type="compositionally biased region" description="Basic and acidic residues" evidence="1">
    <location>
        <begin position="40"/>
        <end position="51"/>
    </location>
</feature>
<evidence type="ECO:0000313" key="2">
    <source>
        <dbReference type="EMBL" id="EGZ24370.1"/>
    </source>
</evidence>
<name>G4YV71_PHYSP</name>
<evidence type="ECO:0000256" key="1">
    <source>
        <dbReference type="SAM" id="MobiDB-lite"/>
    </source>
</evidence>
<feature type="region of interest" description="Disordered" evidence="1">
    <location>
        <begin position="30"/>
        <end position="58"/>
    </location>
</feature>
<dbReference type="EMBL" id="JH159152">
    <property type="protein sequence ID" value="EGZ24370.1"/>
    <property type="molecule type" value="Genomic_DNA"/>
</dbReference>